<keyword evidence="4" id="KW-0723">Serine/threonine-protein kinase</keyword>
<dbReference type="Pfam" id="PF00023">
    <property type="entry name" value="Ank"/>
    <property type="match status" value="1"/>
</dbReference>
<dbReference type="Proteomes" id="UP000237271">
    <property type="component" value="Unassembled WGS sequence"/>
</dbReference>
<dbReference type="Gene3D" id="1.25.40.20">
    <property type="entry name" value="Ankyrin repeat-containing domain"/>
    <property type="match status" value="1"/>
</dbReference>
<keyword evidence="2" id="KW-0040">ANK repeat</keyword>
<dbReference type="PROSITE" id="PS00108">
    <property type="entry name" value="PROTEIN_KINASE_ST"/>
    <property type="match status" value="1"/>
</dbReference>
<dbReference type="PROSITE" id="PS50011">
    <property type="entry name" value="PROTEIN_KINASE_DOM"/>
    <property type="match status" value="1"/>
</dbReference>
<evidence type="ECO:0000313" key="5">
    <source>
        <dbReference type="Proteomes" id="UP000237271"/>
    </source>
</evidence>
<dbReference type="InterPro" id="IPR051681">
    <property type="entry name" value="Ser/Thr_Kinases-Pseudokinases"/>
</dbReference>
<dbReference type="PROSITE" id="PS50088">
    <property type="entry name" value="ANK_REPEAT"/>
    <property type="match status" value="1"/>
</dbReference>
<evidence type="ECO:0000256" key="1">
    <source>
        <dbReference type="ARBA" id="ARBA00005843"/>
    </source>
</evidence>
<sequence length="324" mass="36783">IWHKLSHPHVVQLFGACHIDRLIFVCEYASGGQLDNYLKIHPNELWDRLYEAGLGLRYLHSKWVIHGDLKCNNILVGCDGHSTMNEHGSEVDEDIPKVGAIRWKAPEILRGGSATFESDIYSFGMCILEAVTGKYPWGTMLDPVVKYYVLQKQRIPQHPPNCSDAAYALVAEMCQFDPRKRMEMEEVIETLMKFTTASGGHLTILEWLWEGGHCKYLDVKDDNGNTPLHDAADCGNVSVVDWHVKRDRCHNEVIEALVGYGADHEVVDEKPRVGAVQWKVPEAHRGENATEWEIIWGNCLASIDIQHRVLNENVFQHVPRLVAK</sequence>
<dbReference type="Pfam" id="PF07714">
    <property type="entry name" value="PK_Tyr_Ser-Thr"/>
    <property type="match status" value="1"/>
</dbReference>
<name>A0A2P4X8F9_9STRA</name>
<dbReference type="GO" id="GO:0005524">
    <property type="term" value="F:ATP binding"/>
    <property type="evidence" value="ECO:0007669"/>
    <property type="project" value="InterPro"/>
</dbReference>
<keyword evidence="5" id="KW-1185">Reference proteome</keyword>
<dbReference type="PANTHER" id="PTHR44329">
    <property type="entry name" value="SERINE/THREONINE-PROTEIN KINASE TNNI3K-RELATED"/>
    <property type="match status" value="1"/>
</dbReference>
<dbReference type="InterPro" id="IPR001245">
    <property type="entry name" value="Ser-Thr/Tyr_kinase_cat_dom"/>
</dbReference>
<accession>A0A2P4X8F9</accession>
<dbReference type="Gene3D" id="1.10.510.10">
    <property type="entry name" value="Transferase(Phosphotransferase) domain 1"/>
    <property type="match status" value="1"/>
</dbReference>
<evidence type="ECO:0000313" key="4">
    <source>
        <dbReference type="EMBL" id="POM61819.1"/>
    </source>
</evidence>
<dbReference type="SUPFAM" id="SSF56112">
    <property type="entry name" value="Protein kinase-like (PK-like)"/>
    <property type="match status" value="1"/>
</dbReference>
<dbReference type="InterPro" id="IPR000719">
    <property type="entry name" value="Prot_kinase_dom"/>
</dbReference>
<feature type="non-terminal residue" evidence="4">
    <location>
        <position position="1"/>
    </location>
</feature>
<keyword evidence="4" id="KW-0418">Kinase</keyword>
<comment type="caution">
    <text evidence="4">The sequence shown here is derived from an EMBL/GenBank/DDBJ whole genome shotgun (WGS) entry which is preliminary data.</text>
</comment>
<dbReference type="SUPFAM" id="SSF48403">
    <property type="entry name" value="Ankyrin repeat"/>
    <property type="match status" value="1"/>
</dbReference>
<dbReference type="PANTHER" id="PTHR44329:SF214">
    <property type="entry name" value="PROTEIN KINASE DOMAIN-CONTAINING PROTEIN"/>
    <property type="match status" value="1"/>
</dbReference>
<evidence type="ECO:0000259" key="3">
    <source>
        <dbReference type="PROSITE" id="PS50011"/>
    </source>
</evidence>
<reference evidence="4 5" key="1">
    <citation type="journal article" date="2017" name="Genome Biol. Evol.">
        <title>Phytophthora megakarya and P. palmivora, closely related causal agents of cacao black pod rot, underwent increases in genome sizes and gene numbers by different mechanisms.</title>
        <authorList>
            <person name="Ali S.S."/>
            <person name="Shao J."/>
            <person name="Lary D.J."/>
            <person name="Kronmiller B."/>
            <person name="Shen D."/>
            <person name="Strem M.D."/>
            <person name="Amoako-Attah I."/>
            <person name="Akrofi A.Y."/>
            <person name="Begoude B.A."/>
            <person name="Ten Hoopen G.M."/>
            <person name="Coulibaly K."/>
            <person name="Kebe B.I."/>
            <person name="Melnick R.L."/>
            <person name="Guiltinan M.J."/>
            <person name="Tyler B.M."/>
            <person name="Meinhardt L.W."/>
            <person name="Bailey B.A."/>
        </authorList>
    </citation>
    <scope>NUCLEOTIDE SEQUENCE [LARGE SCALE GENOMIC DNA]</scope>
    <source>
        <strain evidence="5">sbr112.9</strain>
    </source>
</reference>
<proteinExistence type="inferred from homology"/>
<keyword evidence="4" id="KW-0808">Transferase</keyword>
<protein>
    <submittedName>
        <fullName evidence="4">Serine/threonine protein kinase</fullName>
    </submittedName>
</protein>
<feature type="repeat" description="ANK" evidence="2">
    <location>
        <begin position="223"/>
        <end position="269"/>
    </location>
</feature>
<gene>
    <name evidence="4" type="ORF">PHPALM_29106</name>
</gene>
<dbReference type="SMART" id="SM00220">
    <property type="entry name" value="S_TKc"/>
    <property type="match status" value="1"/>
</dbReference>
<dbReference type="InterPro" id="IPR008271">
    <property type="entry name" value="Ser/Thr_kinase_AS"/>
</dbReference>
<dbReference type="PRINTS" id="PR01415">
    <property type="entry name" value="ANKYRIN"/>
</dbReference>
<comment type="similarity">
    <text evidence="1">Belongs to the protein kinase superfamily. TKL Ser/Thr protein kinase family.</text>
</comment>
<dbReference type="GO" id="GO:0004674">
    <property type="term" value="F:protein serine/threonine kinase activity"/>
    <property type="evidence" value="ECO:0007669"/>
    <property type="project" value="UniProtKB-KW"/>
</dbReference>
<dbReference type="EMBL" id="NCKW01015776">
    <property type="protein sequence ID" value="POM61819.1"/>
    <property type="molecule type" value="Genomic_DNA"/>
</dbReference>
<evidence type="ECO:0000256" key="2">
    <source>
        <dbReference type="PROSITE-ProRule" id="PRU00023"/>
    </source>
</evidence>
<dbReference type="AlphaFoldDB" id="A0A2P4X8F9"/>
<dbReference type="InterPro" id="IPR036770">
    <property type="entry name" value="Ankyrin_rpt-contain_sf"/>
</dbReference>
<dbReference type="OrthoDB" id="122634at2759"/>
<dbReference type="InterPro" id="IPR011009">
    <property type="entry name" value="Kinase-like_dom_sf"/>
</dbReference>
<organism evidence="4 5">
    <name type="scientific">Phytophthora palmivora</name>
    <dbReference type="NCBI Taxonomy" id="4796"/>
    <lineage>
        <taxon>Eukaryota</taxon>
        <taxon>Sar</taxon>
        <taxon>Stramenopiles</taxon>
        <taxon>Oomycota</taxon>
        <taxon>Peronosporomycetes</taxon>
        <taxon>Peronosporales</taxon>
        <taxon>Peronosporaceae</taxon>
        <taxon>Phytophthora</taxon>
    </lineage>
</organism>
<feature type="domain" description="Protein kinase" evidence="3">
    <location>
        <begin position="1"/>
        <end position="195"/>
    </location>
</feature>
<dbReference type="InterPro" id="IPR002110">
    <property type="entry name" value="Ankyrin_rpt"/>
</dbReference>